<dbReference type="AlphaFoldDB" id="A0A6B3TP15"/>
<keyword evidence="2" id="KW-0178">Competence</keyword>
<feature type="transmembrane region" description="Helical" evidence="3">
    <location>
        <begin position="12"/>
        <end position="33"/>
    </location>
</feature>
<evidence type="ECO:0000256" key="3">
    <source>
        <dbReference type="SAM" id="Phobius"/>
    </source>
</evidence>
<dbReference type="EMBL" id="JAAIUV010000006">
    <property type="protein sequence ID" value="NEX78352.1"/>
    <property type="molecule type" value="Genomic_DNA"/>
</dbReference>
<dbReference type="NCBIfam" id="TIGR02532">
    <property type="entry name" value="IV_pilin_GFxxxE"/>
    <property type="match status" value="1"/>
</dbReference>
<evidence type="ECO:0000256" key="2">
    <source>
        <dbReference type="ARBA" id="ARBA00023287"/>
    </source>
</evidence>
<keyword evidence="3" id="KW-1133">Transmembrane helix</keyword>
<dbReference type="Proteomes" id="UP000481621">
    <property type="component" value="Unassembled WGS sequence"/>
</dbReference>
<dbReference type="InterPro" id="IPR012902">
    <property type="entry name" value="N_methyl_site"/>
</dbReference>
<name>A0A6B3TP15_9BACI</name>
<dbReference type="GO" id="GO:0009986">
    <property type="term" value="C:cell surface"/>
    <property type="evidence" value="ECO:0007669"/>
    <property type="project" value="UniProtKB-SubCell"/>
</dbReference>
<protein>
    <submittedName>
        <fullName evidence="4">Type II secretion system protein</fullName>
    </submittedName>
</protein>
<evidence type="ECO:0000256" key="1">
    <source>
        <dbReference type="ARBA" id="ARBA00004241"/>
    </source>
</evidence>
<reference evidence="4" key="1">
    <citation type="submission" date="2020-02" db="EMBL/GenBank/DDBJ databases">
        <title>Bacillus sedimentmangrovi sp. nov., isolated from sediment of the mangrove ecosystem.</title>
        <authorList>
            <person name="Liu G."/>
        </authorList>
    </citation>
    <scope>NUCLEOTIDE SEQUENCE [LARGE SCALE GENOMIC DNA]</scope>
    <source>
        <strain evidence="4">SgZ-7</strain>
    </source>
</reference>
<proteinExistence type="predicted"/>
<keyword evidence="5" id="KW-1185">Reference proteome</keyword>
<comment type="caution">
    <text evidence="4">The sequence shown here is derived from an EMBL/GenBank/DDBJ whole genome shotgun (WGS) entry which is preliminary data.</text>
</comment>
<gene>
    <name evidence="4" type="ORF">G4Z05_05515</name>
</gene>
<keyword evidence="3" id="KW-0472">Membrane</keyword>
<accession>A0A6B3TP15</accession>
<comment type="subcellular location">
    <subcellularLocation>
        <location evidence="1">Cell surface</location>
    </subcellularLocation>
</comment>
<evidence type="ECO:0000313" key="5">
    <source>
        <dbReference type="Proteomes" id="UP000481621"/>
    </source>
</evidence>
<dbReference type="Pfam" id="PF07963">
    <property type="entry name" value="N_methyl"/>
    <property type="match status" value="1"/>
</dbReference>
<dbReference type="PROSITE" id="PS00409">
    <property type="entry name" value="PROKAR_NTER_METHYL"/>
    <property type="match status" value="1"/>
</dbReference>
<evidence type="ECO:0000313" key="4">
    <source>
        <dbReference type="EMBL" id="NEX78352.1"/>
    </source>
</evidence>
<organism evidence="4 5">
    <name type="scientific">Neobacillus thermocopriae</name>
    <dbReference type="NCBI Taxonomy" id="1215031"/>
    <lineage>
        <taxon>Bacteria</taxon>
        <taxon>Bacillati</taxon>
        <taxon>Bacillota</taxon>
        <taxon>Bacilli</taxon>
        <taxon>Bacillales</taxon>
        <taxon>Bacillaceae</taxon>
        <taxon>Neobacillus</taxon>
    </lineage>
</organism>
<keyword evidence="3" id="KW-0812">Transmembrane</keyword>
<sequence>MKKLRNNQSGLTLVEVLLAILILGFIASTFVLLSGNIVKTNMVSNKESQSMAFATIISELVKNEYKTNPSSLKNGSTVTLESTVIDESSTPRLNPDYSIKQEIFIPKQNESTRFEGIKYMSGKETGYQYSVTNILKYEQNASNGAPSAKDKYIEIIVTVKNKEIGDEESIIFRHHFDNL</sequence>
<dbReference type="GO" id="GO:0030420">
    <property type="term" value="P:establishment of competence for transformation"/>
    <property type="evidence" value="ECO:0007669"/>
    <property type="project" value="UniProtKB-KW"/>
</dbReference>
<dbReference type="RefSeq" id="WP_163250839.1">
    <property type="nucleotide sequence ID" value="NZ_JAAIUV010000006.1"/>
</dbReference>